<feature type="transmembrane region" description="Helical" evidence="9">
    <location>
        <begin position="285"/>
        <end position="304"/>
    </location>
</feature>
<keyword evidence="4" id="KW-0547">Nucleotide-binding</keyword>
<dbReference type="EMBL" id="FLUO01000002">
    <property type="protein sequence ID" value="SBW12372.1"/>
    <property type="molecule type" value="Genomic_DNA"/>
</dbReference>
<dbReference type="AlphaFoldDB" id="A0A212KL40"/>
<feature type="region of interest" description="Disordered" evidence="8">
    <location>
        <begin position="592"/>
        <end position="617"/>
    </location>
</feature>
<evidence type="ECO:0000256" key="8">
    <source>
        <dbReference type="SAM" id="MobiDB-lite"/>
    </source>
</evidence>
<dbReference type="InterPro" id="IPR039421">
    <property type="entry name" value="Type_1_exporter"/>
</dbReference>
<dbReference type="GO" id="GO:0005524">
    <property type="term" value="F:ATP binding"/>
    <property type="evidence" value="ECO:0007669"/>
    <property type="project" value="UniProtKB-KW"/>
</dbReference>
<evidence type="ECO:0000256" key="6">
    <source>
        <dbReference type="ARBA" id="ARBA00022989"/>
    </source>
</evidence>
<dbReference type="GO" id="GO:0005886">
    <property type="term" value="C:plasma membrane"/>
    <property type="evidence" value="ECO:0007669"/>
    <property type="project" value="UniProtKB-SubCell"/>
</dbReference>
<reference evidence="12" key="1">
    <citation type="submission" date="2016-04" db="EMBL/GenBank/DDBJ databases">
        <authorList>
            <person name="Evans L.H."/>
            <person name="Alamgir A."/>
            <person name="Owens N."/>
            <person name="Weber N.D."/>
            <person name="Virtaneva K."/>
            <person name="Barbian K."/>
            <person name="Babar A."/>
            <person name="Rosenke K."/>
        </authorList>
    </citation>
    <scope>NUCLEOTIDE SEQUENCE</scope>
    <source>
        <strain evidence="12">86</strain>
    </source>
</reference>
<evidence type="ECO:0000256" key="5">
    <source>
        <dbReference type="ARBA" id="ARBA00022840"/>
    </source>
</evidence>
<evidence type="ECO:0000256" key="1">
    <source>
        <dbReference type="ARBA" id="ARBA00004651"/>
    </source>
</evidence>
<dbReference type="GO" id="GO:0016887">
    <property type="term" value="F:ATP hydrolysis activity"/>
    <property type="evidence" value="ECO:0007669"/>
    <property type="project" value="InterPro"/>
</dbReference>
<dbReference type="PROSITE" id="PS00211">
    <property type="entry name" value="ABC_TRANSPORTER_1"/>
    <property type="match status" value="1"/>
</dbReference>
<dbReference type="SMART" id="SM00382">
    <property type="entry name" value="AAA"/>
    <property type="match status" value="1"/>
</dbReference>
<feature type="domain" description="ABC transmembrane type-1" evidence="11">
    <location>
        <begin position="24"/>
        <end position="309"/>
    </location>
</feature>
<dbReference type="PROSITE" id="PS50929">
    <property type="entry name" value="ABC_TM1F"/>
    <property type="match status" value="1"/>
</dbReference>
<evidence type="ECO:0000256" key="2">
    <source>
        <dbReference type="ARBA" id="ARBA00022448"/>
    </source>
</evidence>
<dbReference type="GO" id="GO:0140359">
    <property type="term" value="F:ABC-type transporter activity"/>
    <property type="evidence" value="ECO:0007669"/>
    <property type="project" value="InterPro"/>
</dbReference>
<dbReference type="Gene3D" id="1.20.1560.10">
    <property type="entry name" value="ABC transporter type 1, transmembrane domain"/>
    <property type="match status" value="1"/>
</dbReference>
<name>A0A212KL40_9PROT</name>
<evidence type="ECO:0000256" key="4">
    <source>
        <dbReference type="ARBA" id="ARBA00022741"/>
    </source>
</evidence>
<dbReference type="Pfam" id="PF00005">
    <property type="entry name" value="ABC_tran"/>
    <property type="match status" value="1"/>
</dbReference>
<evidence type="ECO:0000259" key="11">
    <source>
        <dbReference type="PROSITE" id="PS50929"/>
    </source>
</evidence>
<evidence type="ECO:0000256" key="3">
    <source>
        <dbReference type="ARBA" id="ARBA00022692"/>
    </source>
</evidence>
<dbReference type="InterPro" id="IPR027417">
    <property type="entry name" value="P-loop_NTPase"/>
</dbReference>
<dbReference type="PANTHER" id="PTHR24221:SF402">
    <property type="entry name" value="IRON-SULFUR CLUSTERS TRANSPORTER ABCB7, MITOCHONDRIAL"/>
    <property type="match status" value="1"/>
</dbReference>
<keyword evidence="7 9" id="KW-0472">Membrane</keyword>
<dbReference type="Gene3D" id="3.40.50.300">
    <property type="entry name" value="P-loop containing nucleotide triphosphate hydrolases"/>
    <property type="match status" value="1"/>
</dbReference>
<dbReference type="SUPFAM" id="SSF90123">
    <property type="entry name" value="ABC transporter transmembrane region"/>
    <property type="match status" value="1"/>
</dbReference>
<dbReference type="PANTHER" id="PTHR24221">
    <property type="entry name" value="ATP-BINDING CASSETTE SUB-FAMILY B"/>
    <property type="match status" value="1"/>
</dbReference>
<dbReference type="CDD" id="cd18582">
    <property type="entry name" value="ABC_6TM_ATM1_ABCB7"/>
    <property type="match status" value="1"/>
</dbReference>
<dbReference type="SUPFAM" id="SSF52540">
    <property type="entry name" value="P-loop containing nucleoside triphosphate hydrolases"/>
    <property type="match status" value="1"/>
</dbReference>
<evidence type="ECO:0000256" key="7">
    <source>
        <dbReference type="ARBA" id="ARBA00023136"/>
    </source>
</evidence>
<organism evidence="12">
    <name type="scientific">uncultured Alphaproteobacteria bacterium</name>
    <dbReference type="NCBI Taxonomy" id="91750"/>
    <lineage>
        <taxon>Bacteria</taxon>
        <taxon>Pseudomonadati</taxon>
        <taxon>Pseudomonadota</taxon>
        <taxon>Alphaproteobacteria</taxon>
        <taxon>environmental samples</taxon>
    </lineage>
</organism>
<protein>
    <submittedName>
        <fullName evidence="12">Iron-sulfur clusters transporter atm1, mitochondrial</fullName>
    </submittedName>
</protein>
<dbReference type="Pfam" id="PF00664">
    <property type="entry name" value="ABC_membrane"/>
    <property type="match status" value="1"/>
</dbReference>
<dbReference type="InterPro" id="IPR003593">
    <property type="entry name" value="AAA+_ATPase"/>
</dbReference>
<evidence type="ECO:0000259" key="10">
    <source>
        <dbReference type="PROSITE" id="PS50893"/>
    </source>
</evidence>
<feature type="transmembrane region" description="Helical" evidence="9">
    <location>
        <begin position="21"/>
        <end position="44"/>
    </location>
</feature>
<accession>A0A212KL40</accession>
<dbReference type="GO" id="GO:0006879">
    <property type="term" value="P:intracellular iron ion homeostasis"/>
    <property type="evidence" value="ECO:0007669"/>
    <property type="project" value="TreeGrafter"/>
</dbReference>
<feature type="transmembrane region" description="Helical" evidence="9">
    <location>
        <begin position="166"/>
        <end position="185"/>
    </location>
</feature>
<comment type="subcellular location">
    <subcellularLocation>
        <location evidence="1">Cell membrane</location>
        <topology evidence="1">Multi-pass membrane protein</topology>
    </subcellularLocation>
</comment>
<dbReference type="InterPro" id="IPR017871">
    <property type="entry name" value="ABC_transporter-like_CS"/>
</dbReference>
<keyword evidence="2" id="KW-0813">Transport</keyword>
<evidence type="ECO:0000256" key="9">
    <source>
        <dbReference type="SAM" id="Phobius"/>
    </source>
</evidence>
<feature type="transmembrane region" description="Helical" evidence="9">
    <location>
        <begin position="50"/>
        <end position="71"/>
    </location>
</feature>
<evidence type="ECO:0000313" key="12">
    <source>
        <dbReference type="EMBL" id="SBW12372.1"/>
    </source>
</evidence>
<dbReference type="InterPro" id="IPR011527">
    <property type="entry name" value="ABC1_TM_dom"/>
</dbReference>
<keyword evidence="5" id="KW-0067">ATP-binding</keyword>
<keyword evidence="6 9" id="KW-1133">Transmembrane helix</keyword>
<proteinExistence type="predicted"/>
<dbReference type="PROSITE" id="PS50893">
    <property type="entry name" value="ABC_TRANSPORTER_2"/>
    <property type="match status" value="1"/>
</dbReference>
<gene>
    <name evidence="12" type="primary">atm</name>
    <name evidence="12" type="ORF">KL86APRO_20578</name>
</gene>
<feature type="domain" description="ABC transporter" evidence="10">
    <location>
        <begin position="343"/>
        <end position="577"/>
    </location>
</feature>
<sequence length="617" mass="66740">MAILPRLFPYLWPRRAPGLRLRVAACLLLLVAAKCASVAVPWLYKATVDALARPADALAAIPIGLIAAYGLTRVVQQAFTQAQDAVFARVLQRAVRALSLEVFERLCALSLGFHLDRRVGALARSIKRGTDGLDVILRLALFRTGPALLELAFVTAILWAAFDWRFAAIVFFTIAGYVAFTFAVTEWRLKFRREMNARDGAVAAIETDALVNIETVKAFANEDHERRRLDAALAGLEDAAVASKGSLALTNGGQSAIVSAGLIALMALAAEGIRAGEMTVGDFVLVNTYLLQLYLPLNLLGLAYQQMRQAMADMEALFALLDETPQVADAPDAVALPRGPGEIAFRHVAFAYRDGRPLLHDVDFVVRAGTKTAIVGASGSGKSTVARLLLRFYDVSAGTVEIDGRDVRTLTQASLRRAVGLVPQEAALFNDTLGANIAYGRPDATVAEIDAAAKVARIRHFAVHRPQKYDTLVGERGLKLSGGERQRVAIARAVLKDPPILVFDEATSSLDTATEADIQETLAHAARDRTTLVIAHRLSTVVDADQILVMRKGRIVERGTHAELLTANGDYARLWAAQARVARLETELQATRADPELDSRAEFASSLPGPTTGERER</sequence>
<feature type="transmembrane region" description="Helical" evidence="9">
    <location>
        <begin position="135"/>
        <end position="160"/>
    </location>
</feature>
<dbReference type="FunFam" id="3.40.50.300:FF:000287">
    <property type="entry name" value="Multidrug ABC transporter ATP-binding protein"/>
    <property type="match status" value="1"/>
</dbReference>
<keyword evidence="3 9" id="KW-0812">Transmembrane</keyword>
<dbReference type="InterPro" id="IPR003439">
    <property type="entry name" value="ABC_transporter-like_ATP-bd"/>
</dbReference>
<dbReference type="InterPro" id="IPR036640">
    <property type="entry name" value="ABC1_TM_sf"/>
</dbReference>